<protein>
    <submittedName>
        <fullName evidence="5">Pnpla4 protein</fullName>
    </submittedName>
</protein>
<dbReference type="Gene3D" id="3.40.1090.10">
    <property type="entry name" value="Cytosolic phospholipase A2 catalytic domain"/>
    <property type="match status" value="2"/>
</dbReference>
<dbReference type="PANTHER" id="PTHR12406">
    <property type="entry name" value="CALCIUM-INDEPENDENT PHOSPHOLIPASE A2 IPLA2 -RELATED"/>
    <property type="match status" value="1"/>
</dbReference>
<accession>A0AAU9YXZ3</accession>
<evidence type="ECO:0000256" key="1">
    <source>
        <dbReference type="ARBA" id="ARBA00023098"/>
    </source>
</evidence>
<dbReference type="Proteomes" id="UP001152836">
    <property type="component" value="Unassembled WGS sequence"/>
</dbReference>
<dbReference type="GO" id="GO:0004806">
    <property type="term" value="F:triacylglycerol lipase activity"/>
    <property type="evidence" value="ECO:0007669"/>
    <property type="project" value="TreeGrafter"/>
</dbReference>
<keyword evidence="2" id="KW-0442">Lipid degradation</keyword>
<keyword evidence="3" id="KW-0812">Transmembrane</keyword>
<dbReference type="EMBL" id="CALSGD010000819">
    <property type="protein sequence ID" value="CAH6780096.1"/>
    <property type="molecule type" value="Genomic_DNA"/>
</dbReference>
<dbReference type="InterPro" id="IPR002641">
    <property type="entry name" value="PNPLA_dom"/>
</dbReference>
<evidence type="ECO:0000313" key="6">
    <source>
        <dbReference type="Proteomes" id="UP001152836"/>
    </source>
</evidence>
<feature type="active site" description="Proton acceptor" evidence="2">
    <location>
        <position position="164"/>
    </location>
</feature>
<dbReference type="PANTHER" id="PTHR12406:SF7">
    <property type="entry name" value="PATATIN-LIKE PHOSPHOLIPASE DOMAIN-CONTAINING PROTEIN 4"/>
    <property type="match status" value="1"/>
</dbReference>
<feature type="domain" description="PNPLA" evidence="4">
    <location>
        <begin position="7"/>
        <end position="177"/>
    </location>
</feature>
<comment type="caution">
    <text evidence="2">Lacks conserved residue(s) required for the propagation of feature annotation.</text>
</comment>
<reference evidence="5" key="1">
    <citation type="submission" date="2022-06" db="EMBL/GenBank/DDBJ databases">
        <authorList>
            <person name="Andreotti S."/>
            <person name="Wyler E."/>
        </authorList>
    </citation>
    <scope>NUCLEOTIDE SEQUENCE</scope>
</reference>
<dbReference type="GO" id="GO:0055088">
    <property type="term" value="P:lipid homeostasis"/>
    <property type="evidence" value="ECO:0007669"/>
    <property type="project" value="TreeGrafter"/>
</dbReference>
<organism evidence="5 6">
    <name type="scientific">Phodopus roborovskii</name>
    <name type="common">Roborovski's desert hamster</name>
    <name type="synonym">Cricetulus roborovskii</name>
    <dbReference type="NCBI Taxonomy" id="109678"/>
    <lineage>
        <taxon>Eukaryota</taxon>
        <taxon>Metazoa</taxon>
        <taxon>Chordata</taxon>
        <taxon>Craniata</taxon>
        <taxon>Vertebrata</taxon>
        <taxon>Euteleostomi</taxon>
        <taxon>Mammalia</taxon>
        <taxon>Eutheria</taxon>
        <taxon>Euarchontoglires</taxon>
        <taxon>Glires</taxon>
        <taxon>Rodentia</taxon>
        <taxon>Myomorpha</taxon>
        <taxon>Muroidea</taxon>
        <taxon>Cricetidae</taxon>
        <taxon>Cricetinae</taxon>
        <taxon>Phodopus</taxon>
    </lineage>
</organism>
<keyword evidence="3" id="KW-0472">Membrane</keyword>
<dbReference type="AlphaFoldDB" id="A0AAU9YXZ3"/>
<keyword evidence="2" id="KW-0378">Hydrolase</keyword>
<feature type="short sequence motif" description="DGA/G" evidence="2">
    <location>
        <begin position="164"/>
        <end position="166"/>
    </location>
</feature>
<dbReference type="SUPFAM" id="SSF52151">
    <property type="entry name" value="FabD/lysophospholipase-like"/>
    <property type="match status" value="1"/>
</dbReference>
<sequence length="255" mass="27128">MALPLHLSFGACGFLGIYHLGVAAGLYAHGAGLLCDVRGYAGASGGALVAAVLLTAPEQLEACTRFAHSLAEDARQQPLGAATPSFHLLERLRAGLDQILPAHAHVLAQGRLYVSLTAVNTFQNRLVSQFPTHEDLVQVLLASCFVPIYSGLKPVEFQGQDWADGALSCSLPLPPGGRTLTVSPFCGRHDISPCDPGRGLGSCVHVTGQDVEISTANVARLARALFPPSRARLESLHHDGFCDAVSFLRREGRFW</sequence>
<comment type="caution">
    <text evidence="5">The sequence shown here is derived from an EMBL/GenBank/DDBJ whole genome shotgun (WGS) entry which is preliminary data.</text>
</comment>
<dbReference type="GO" id="GO:0016020">
    <property type="term" value="C:membrane"/>
    <property type="evidence" value="ECO:0007669"/>
    <property type="project" value="TreeGrafter"/>
</dbReference>
<feature type="transmembrane region" description="Helical" evidence="3">
    <location>
        <begin position="6"/>
        <end position="27"/>
    </location>
</feature>
<dbReference type="InterPro" id="IPR016035">
    <property type="entry name" value="Acyl_Trfase/lysoPLipase"/>
</dbReference>
<keyword evidence="1 2" id="KW-0443">Lipid metabolism</keyword>
<name>A0AAU9YXZ3_PHORO</name>
<evidence type="ECO:0000313" key="5">
    <source>
        <dbReference type="EMBL" id="CAH6780096.1"/>
    </source>
</evidence>
<feature type="short sequence motif" description="GXSXG" evidence="2">
    <location>
        <begin position="42"/>
        <end position="46"/>
    </location>
</feature>
<evidence type="ECO:0000256" key="2">
    <source>
        <dbReference type="PROSITE-ProRule" id="PRU01161"/>
    </source>
</evidence>
<gene>
    <name evidence="5" type="primary">Pnpla4</name>
    <name evidence="5" type="ORF">PHOROB_LOCUS3526</name>
</gene>
<dbReference type="InterPro" id="IPR033562">
    <property type="entry name" value="PLPL"/>
</dbReference>
<dbReference type="GO" id="GO:0005737">
    <property type="term" value="C:cytoplasm"/>
    <property type="evidence" value="ECO:0007669"/>
    <property type="project" value="TreeGrafter"/>
</dbReference>
<dbReference type="PROSITE" id="PS51635">
    <property type="entry name" value="PNPLA"/>
    <property type="match status" value="1"/>
</dbReference>
<evidence type="ECO:0000256" key="3">
    <source>
        <dbReference type="SAM" id="Phobius"/>
    </source>
</evidence>
<dbReference type="GO" id="GO:0019433">
    <property type="term" value="P:triglyceride catabolic process"/>
    <property type="evidence" value="ECO:0007669"/>
    <property type="project" value="TreeGrafter"/>
</dbReference>
<dbReference type="GO" id="GO:0005811">
    <property type="term" value="C:lipid droplet"/>
    <property type="evidence" value="ECO:0007669"/>
    <property type="project" value="TreeGrafter"/>
</dbReference>
<keyword evidence="3" id="KW-1133">Transmembrane helix</keyword>
<keyword evidence="6" id="KW-1185">Reference proteome</keyword>
<proteinExistence type="predicted"/>
<feature type="active site" description="Nucleophile" evidence="2">
    <location>
        <position position="44"/>
    </location>
</feature>
<dbReference type="Pfam" id="PF01734">
    <property type="entry name" value="Patatin"/>
    <property type="match status" value="1"/>
</dbReference>
<evidence type="ECO:0000259" key="4">
    <source>
        <dbReference type="PROSITE" id="PS51635"/>
    </source>
</evidence>